<comment type="caution">
    <text evidence="2">The sequence shown here is derived from an EMBL/GenBank/DDBJ whole genome shotgun (WGS) entry which is preliminary data.</text>
</comment>
<name>A0AA86N9S2_9EUKA</name>
<evidence type="ECO:0000256" key="1">
    <source>
        <dbReference type="SAM" id="Coils"/>
    </source>
</evidence>
<sequence>MPSLIINQVQFESALLSLLQSHLKMRFSSLSEAVAQFKLDNPRDFPFSILDQQLNLPPTSSIPTSKVFFYKTYLQPTKHQVPDHTLTLIQKKTAAMVNLYRKQLLNEETAEKTRKQVIKMVTNVFELNEHCQFNEYEAKRAILIEAKKQILMLKNQTNENEGAEEDNAESNLTMWETLQKMNKMYV</sequence>
<reference evidence="3 4" key="2">
    <citation type="submission" date="2024-07" db="EMBL/GenBank/DDBJ databases">
        <authorList>
            <person name="Akdeniz Z."/>
        </authorList>
    </citation>
    <scope>NUCLEOTIDE SEQUENCE [LARGE SCALE GENOMIC DNA]</scope>
</reference>
<keyword evidence="1" id="KW-0175">Coiled coil</keyword>
<evidence type="ECO:0000313" key="2">
    <source>
        <dbReference type="EMBL" id="CAI9915014.1"/>
    </source>
</evidence>
<accession>A0AA86N9S2</accession>
<dbReference type="Proteomes" id="UP001642409">
    <property type="component" value="Unassembled WGS sequence"/>
</dbReference>
<evidence type="ECO:0000313" key="3">
    <source>
        <dbReference type="EMBL" id="CAL6025824.1"/>
    </source>
</evidence>
<gene>
    <name evidence="2" type="ORF">HINF_LOCUS2659</name>
    <name evidence="3" type="ORF">HINF_LOCUS30551</name>
</gene>
<dbReference type="AlphaFoldDB" id="A0AA86N9S2"/>
<feature type="coiled-coil region" evidence="1">
    <location>
        <begin position="146"/>
        <end position="173"/>
    </location>
</feature>
<evidence type="ECO:0000313" key="4">
    <source>
        <dbReference type="Proteomes" id="UP001642409"/>
    </source>
</evidence>
<organism evidence="2">
    <name type="scientific">Hexamita inflata</name>
    <dbReference type="NCBI Taxonomy" id="28002"/>
    <lineage>
        <taxon>Eukaryota</taxon>
        <taxon>Metamonada</taxon>
        <taxon>Diplomonadida</taxon>
        <taxon>Hexamitidae</taxon>
        <taxon>Hexamitinae</taxon>
        <taxon>Hexamita</taxon>
    </lineage>
</organism>
<reference evidence="2" key="1">
    <citation type="submission" date="2023-06" db="EMBL/GenBank/DDBJ databases">
        <authorList>
            <person name="Kurt Z."/>
        </authorList>
    </citation>
    <scope>NUCLEOTIDE SEQUENCE</scope>
</reference>
<keyword evidence="4" id="KW-1185">Reference proteome</keyword>
<proteinExistence type="predicted"/>
<dbReference type="EMBL" id="CATOUU010000062">
    <property type="protein sequence ID" value="CAI9915014.1"/>
    <property type="molecule type" value="Genomic_DNA"/>
</dbReference>
<dbReference type="EMBL" id="CAXDID020000100">
    <property type="protein sequence ID" value="CAL6025824.1"/>
    <property type="molecule type" value="Genomic_DNA"/>
</dbReference>
<protein>
    <submittedName>
        <fullName evidence="3">Hypothetical_protein</fullName>
    </submittedName>
</protein>